<proteinExistence type="inferred from homology"/>
<dbReference type="AlphaFoldDB" id="A0A6L9MKM0"/>
<dbReference type="InterPro" id="IPR011856">
    <property type="entry name" value="tRNA_endonuc-like_dom_sf"/>
</dbReference>
<dbReference type="RefSeq" id="WP_163045148.1">
    <property type="nucleotide sequence ID" value="NZ_JAAAMJ010000014.1"/>
</dbReference>
<comment type="caution">
    <text evidence="3">The sequence shown here is derived from an EMBL/GenBank/DDBJ whole genome shotgun (WGS) entry which is preliminary data.</text>
</comment>
<gene>
    <name evidence="3" type="ORF">GTW51_16595</name>
</gene>
<dbReference type="Pfam" id="PF02021">
    <property type="entry name" value="UPF0102"/>
    <property type="match status" value="1"/>
</dbReference>
<dbReference type="Proteomes" id="UP000476332">
    <property type="component" value="Unassembled WGS sequence"/>
</dbReference>
<name>A0A6L9MKM0_9HYPH</name>
<organism evidence="3 4">
    <name type="scientific">Aurantimonas aggregata</name>
    <dbReference type="NCBI Taxonomy" id="2047720"/>
    <lineage>
        <taxon>Bacteria</taxon>
        <taxon>Pseudomonadati</taxon>
        <taxon>Pseudomonadota</taxon>
        <taxon>Alphaproteobacteria</taxon>
        <taxon>Hyphomicrobiales</taxon>
        <taxon>Aurantimonadaceae</taxon>
        <taxon>Aurantimonas</taxon>
    </lineage>
</organism>
<reference evidence="3 4" key="1">
    <citation type="submission" date="2020-01" db="EMBL/GenBank/DDBJ databases">
        <title>Genomes of bacteria type strains.</title>
        <authorList>
            <person name="Chen J."/>
            <person name="Zhu S."/>
            <person name="Chen J."/>
        </authorList>
    </citation>
    <scope>NUCLEOTIDE SEQUENCE [LARGE SCALE GENOMIC DNA]</scope>
    <source>
        <strain evidence="3 4">KCTC 52919</strain>
    </source>
</reference>
<comment type="similarity">
    <text evidence="1 2">Belongs to the UPF0102 family.</text>
</comment>
<dbReference type="PANTHER" id="PTHR34039:SF1">
    <property type="entry name" value="UPF0102 PROTEIN YRAN"/>
    <property type="match status" value="1"/>
</dbReference>
<evidence type="ECO:0000313" key="4">
    <source>
        <dbReference type="Proteomes" id="UP000476332"/>
    </source>
</evidence>
<keyword evidence="4" id="KW-1185">Reference proteome</keyword>
<evidence type="ECO:0000256" key="1">
    <source>
        <dbReference type="ARBA" id="ARBA00006738"/>
    </source>
</evidence>
<dbReference type="PANTHER" id="PTHR34039">
    <property type="entry name" value="UPF0102 PROTEIN YRAN"/>
    <property type="match status" value="1"/>
</dbReference>
<dbReference type="Gene3D" id="3.40.1350.10">
    <property type="match status" value="1"/>
</dbReference>
<sequence length="128" mass="14730">MTPAPGTTERRRRDLGKGHRGERLACWALRLKFYRILAVRYRTKLGEIDIVARRGDLVAIVEVKARPSVVEAMDAVGPAAQRRIEAAADLWLARQKDHHRLSLRFDIVAVRPWHWPVHVPGAWAPRRF</sequence>
<dbReference type="HAMAP" id="MF_00048">
    <property type="entry name" value="UPF0102"/>
    <property type="match status" value="1"/>
</dbReference>
<dbReference type="NCBIfam" id="NF009151">
    <property type="entry name" value="PRK12497.1-5"/>
    <property type="match status" value="1"/>
</dbReference>
<dbReference type="EMBL" id="JAAAMJ010000014">
    <property type="protein sequence ID" value="NDV88321.1"/>
    <property type="molecule type" value="Genomic_DNA"/>
</dbReference>
<protein>
    <recommendedName>
        <fullName evidence="2">UPF0102 protein GTW51_16595</fullName>
    </recommendedName>
</protein>
<evidence type="ECO:0000313" key="3">
    <source>
        <dbReference type="EMBL" id="NDV88321.1"/>
    </source>
</evidence>
<accession>A0A6L9MKM0</accession>
<dbReference type="SUPFAM" id="SSF52980">
    <property type="entry name" value="Restriction endonuclease-like"/>
    <property type="match status" value="1"/>
</dbReference>
<dbReference type="GO" id="GO:0003676">
    <property type="term" value="F:nucleic acid binding"/>
    <property type="evidence" value="ECO:0007669"/>
    <property type="project" value="InterPro"/>
</dbReference>
<evidence type="ECO:0000256" key="2">
    <source>
        <dbReference type="HAMAP-Rule" id="MF_00048"/>
    </source>
</evidence>
<dbReference type="InterPro" id="IPR003509">
    <property type="entry name" value="UPF0102_YraN-like"/>
</dbReference>
<dbReference type="InterPro" id="IPR011335">
    <property type="entry name" value="Restrct_endonuc-II-like"/>
</dbReference>